<dbReference type="InterPro" id="IPR000719">
    <property type="entry name" value="Prot_kinase_dom"/>
</dbReference>
<evidence type="ECO:0000256" key="8">
    <source>
        <dbReference type="ARBA" id="ARBA00022840"/>
    </source>
</evidence>
<dbReference type="PANTHER" id="PTHR12209:SF0">
    <property type="entry name" value="EKC_KEOPS COMPLEX SUBUNIT TP53RK"/>
    <property type="match status" value="1"/>
</dbReference>
<dbReference type="AlphaFoldDB" id="A0A3G1A6Y8"/>
<dbReference type="GO" id="GO:0004674">
    <property type="term" value="F:protein serine/threonine kinase activity"/>
    <property type="evidence" value="ECO:0007669"/>
    <property type="project" value="UniProtKB-KW"/>
</dbReference>
<dbReference type="PANTHER" id="PTHR12209">
    <property type="entry name" value="NON-SPECIFIC SERINE/THREONINE PROTEIN KINASE"/>
    <property type="match status" value="1"/>
</dbReference>
<evidence type="ECO:0000256" key="5">
    <source>
        <dbReference type="ARBA" id="ARBA00022694"/>
    </source>
</evidence>
<dbReference type="RefSeq" id="WP_020962326.1">
    <property type="nucleotide sequence ID" value="NZ_CP007493.1"/>
</dbReference>
<dbReference type="InterPro" id="IPR022495">
    <property type="entry name" value="Bud32"/>
</dbReference>
<evidence type="ECO:0000256" key="10">
    <source>
        <dbReference type="ARBA" id="ARBA00048679"/>
    </source>
</evidence>
<dbReference type="Gene3D" id="1.10.510.10">
    <property type="entry name" value="Transferase(Phosphotransferase) domain 1"/>
    <property type="match status" value="1"/>
</dbReference>
<dbReference type="GeneID" id="25407119"/>
<dbReference type="Pfam" id="PF00069">
    <property type="entry name" value="Pkinase"/>
    <property type="match status" value="1"/>
</dbReference>
<comment type="similarity">
    <text evidence="1">Belongs to the protein kinase superfamily. BUD32 family.</text>
</comment>
<dbReference type="InterPro" id="IPR011009">
    <property type="entry name" value="Kinase-like_dom_sf"/>
</dbReference>
<evidence type="ECO:0000256" key="2">
    <source>
        <dbReference type="ARBA" id="ARBA00012513"/>
    </source>
</evidence>
<dbReference type="Gene3D" id="3.30.200.20">
    <property type="entry name" value="Phosphorylase Kinase, domain 1"/>
    <property type="match status" value="1"/>
</dbReference>
<dbReference type="NCBIfam" id="TIGR03724">
    <property type="entry name" value="arch_bud32"/>
    <property type="match status" value="1"/>
</dbReference>
<accession>A0A3G1A6Y8</accession>
<gene>
    <name evidence="12" type="ORF">TCARB_1716</name>
</gene>
<dbReference type="KEGG" id="tcb:TCARB_1716"/>
<reference evidence="13" key="1">
    <citation type="book" date="2010" name="EXTREMOPHILES" publisher="0:0-0">
        <title>Complete genome sequences of ten hyperthermophilic archaea reveal their metabolic capabilities and possible ecological roles.</title>
        <editorList>
            <person name="?"/>
        </editorList>
        <authorList>
            <person name="Ravin N.V."/>
            <person name="Mardanov A.V."/>
            <person name="Bonch-Osmolovskaya E.A."/>
            <person name="Skryabin K.G."/>
        </authorList>
    </citation>
    <scope>NUCLEOTIDE SEQUENCE [LARGE SCALE GENOMIC DNA]</scope>
    <source>
        <strain evidence="13">1505</strain>
    </source>
</reference>
<comment type="catalytic activity">
    <reaction evidence="10">
        <text>L-seryl-[protein] + ATP = O-phospho-L-seryl-[protein] + ADP + H(+)</text>
        <dbReference type="Rhea" id="RHEA:17989"/>
        <dbReference type="Rhea" id="RHEA-COMP:9863"/>
        <dbReference type="Rhea" id="RHEA-COMP:11604"/>
        <dbReference type="ChEBI" id="CHEBI:15378"/>
        <dbReference type="ChEBI" id="CHEBI:29999"/>
        <dbReference type="ChEBI" id="CHEBI:30616"/>
        <dbReference type="ChEBI" id="CHEBI:83421"/>
        <dbReference type="ChEBI" id="CHEBI:456216"/>
        <dbReference type="EC" id="2.7.11.1"/>
    </reaction>
</comment>
<keyword evidence="8" id="KW-0067">ATP-binding</keyword>
<dbReference type="InterPro" id="IPR000687">
    <property type="entry name" value="RIO_kinase"/>
</dbReference>
<evidence type="ECO:0000256" key="4">
    <source>
        <dbReference type="ARBA" id="ARBA00022679"/>
    </source>
</evidence>
<dbReference type="SMART" id="SM00220">
    <property type="entry name" value="S_TKc"/>
    <property type="match status" value="1"/>
</dbReference>
<dbReference type="PROSITE" id="PS00109">
    <property type="entry name" value="PROTEIN_KINASE_TYR"/>
    <property type="match status" value="1"/>
</dbReference>
<feature type="domain" description="Protein kinase" evidence="11">
    <location>
        <begin position="18"/>
        <end position="241"/>
    </location>
</feature>
<dbReference type="NCBIfam" id="NF011460">
    <property type="entry name" value="PRK14879.1-1"/>
    <property type="match status" value="1"/>
</dbReference>
<dbReference type="InterPro" id="IPR008266">
    <property type="entry name" value="Tyr_kinase_AS"/>
</dbReference>
<dbReference type="EC" id="2.7.11.1" evidence="2"/>
<evidence type="ECO:0000256" key="3">
    <source>
        <dbReference type="ARBA" id="ARBA00022527"/>
    </source>
</evidence>
<evidence type="ECO:0000259" key="11">
    <source>
        <dbReference type="PROSITE" id="PS50011"/>
    </source>
</evidence>
<dbReference type="Proteomes" id="UP000266720">
    <property type="component" value="Chromosome"/>
</dbReference>
<evidence type="ECO:0000256" key="1">
    <source>
        <dbReference type="ARBA" id="ARBA00010630"/>
    </source>
</evidence>
<dbReference type="SMART" id="SM00090">
    <property type="entry name" value="RIO"/>
    <property type="match status" value="1"/>
</dbReference>
<evidence type="ECO:0000313" key="12">
    <source>
        <dbReference type="EMBL" id="AJB42756.1"/>
    </source>
</evidence>
<dbReference type="GeneID" id="16573294"/>
<evidence type="ECO:0000313" key="13">
    <source>
        <dbReference type="Proteomes" id="UP000266720"/>
    </source>
</evidence>
<organism evidence="12 13">
    <name type="scientific">Thermofilum adornatum 1505</name>
    <dbReference type="NCBI Taxonomy" id="697581"/>
    <lineage>
        <taxon>Archaea</taxon>
        <taxon>Thermoproteota</taxon>
        <taxon>Thermoprotei</taxon>
        <taxon>Thermofilales</taxon>
        <taxon>Thermofilaceae</taxon>
        <taxon>Thermofilum</taxon>
    </lineage>
</organism>
<proteinExistence type="inferred from homology"/>
<evidence type="ECO:0000256" key="7">
    <source>
        <dbReference type="ARBA" id="ARBA00022777"/>
    </source>
</evidence>
<keyword evidence="7 12" id="KW-0418">Kinase</keyword>
<dbReference type="GO" id="GO:0005829">
    <property type="term" value="C:cytosol"/>
    <property type="evidence" value="ECO:0007669"/>
    <property type="project" value="TreeGrafter"/>
</dbReference>
<comment type="catalytic activity">
    <reaction evidence="9">
        <text>L-threonyl-[protein] + ATP = O-phospho-L-threonyl-[protein] + ADP + H(+)</text>
        <dbReference type="Rhea" id="RHEA:46608"/>
        <dbReference type="Rhea" id="RHEA-COMP:11060"/>
        <dbReference type="Rhea" id="RHEA-COMP:11605"/>
        <dbReference type="ChEBI" id="CHEBI:15378"/>
        <dbReference type="ChEBI" id="CHEBI:30013"/>
        <dbReference type="ChEBI" id="CHEBI:30616"/>
        <dbReference type="ChEBI" id="CHEBI:61977"/>
        <dbReference type="ChEBI" id="CHEBI:456216"/>
        <dbReference type="EC" id="2.7.11.1"/>
    </reaction>
</comment>
<sequence>METKIARLAGLIEDRLGLSIESVLGIGAEAVLLKGSLSGQEVVVKYRLKKNYRNEDLDRILRYERTVLEAKLLSKAALTGVSVPSVVLVYPEEGILVTSFIRGERLKEYMGTAQPENLKKIFQTIGREVGALHEANIVHGDLTTSNVILTQAGEPVIIDFGLGFFSNRDEDAGVDIHLFRRAIESTHPSLLDTAFISFVKGYREARGKEKTTQILRKVKEIRMRGRYVRERKRSTSPDKPQ</sequence>
<dbReference type="PROSITE" id="PS50011">
    <property type="entry name" value="PROTEIN_KINASE_DOM"/>
    <property type="match status" value="1"/>
</dbReference>
<name>A0A3G1A6Y8_9CREN</name>
<keyword evidence="3 12" id="KW-0723">Serine/threonine-protein kinase</keyword>
<dbReference type="NCBIfam" id="NF011463">
    <property type="entry name" value="PRK14879.1-4"/>
    <property type="match status" value="1"/>
</dbReference>
<keyword evidence="5" id="KW-0819">tRNA processing</keyword>
<protein>
    <recommendedName>
        <fullName evidence="2">non-specific serine/threonine protein kinase</fullName>
        <ecNumber evidence="2">2.7.11.1</ecNumber>
    </recommendedName>
</protein>
<keyword evidence="4" id="KW-0808">Transferase</keyword>
<evidence type="ECO:0000256" key="9">
    <source>
        <dbReference type="ARBA" id="ARBA00047899"/>
    </source>
</evidence>
<dbReference type="STRING" id="697581.TCARB_1716"/>
<dbReference type="GO" id="GO:0008033">
    <property type="term" value="P:tRNA processing"/>
    <property type="evidence" value="ECO:0007669"/>
    <property type="project" value="UniProtKB-KW"/>
</dbReference>
<dbReference type="SUPFAM" id="SSF56112">
    <property type="entry name" value="Protein kinase-like (PK-like)"/>
    <property type="match status" value="1"/>
</dbReference>
<evidence type="ECO:0000256" key="6">
    <source>
        <dbReference type="ARBA" id="ARBA00022741"/>
    </source>
</evidence>
<keyword evidence="6" id="KW-0547">Nucleotide-binding</keyword>
<dbReference type="GO" id="GO:0005524">
    <property type="term" value="F:ATP binding"/>
    <property type="evidence" value="ECO:0007669"/>
    <property type="project" value="UniProtKB-KW"/>
</dbReference>
<dbReference type="EMBL" id="CP007493">
    <property type="protein sequence ID" value="AJB42756.1"/>
    <property type="molecule type" value="Genomic_DNA"/>
</dbReference>